<accession>A0A177B836</accession>
<dbReference type="InterPro" id="IPR001628">
    <property type="entry name" value="Znf_hrmn_rcpt"/>
</dbReference>
<evidence type="ECO:0000259" key="11">
    <source>
        <dbReference type="PROSITE" id="PS51030"/>
    </source>
</evidence>
<evidence type="ECO:0000313" key="14">
    <source>
        <dbReference type="Proteomes" id="UP000078046"/>
    </source>
</evidence>
<dbReference type="FunFam" id="3.30.50.10:FF:000006">
    <property type="entry name" value="Nuclear receptor subfamily 5 group A member"/>
    <property type="match status" value="1"/>
</dbReference>
<keyword evidence="5 10" id="KW-0805">Transcription regulation</keyword>
<keyword evidence="8 10" id="KW-0675">Receptor</keyword>
<dbReference type="Gene3D" id="1.10.565.10">
    <property type="entry name" value="Retinoid X Receptor"/>
    <property type="match status" value="1"/>
</dbReference>
<dbReference type="PANTHER" id="PTHR24083">
    <property type="entry name" value="NUCLEAR HORMONE RECEPTOR"/>
    <property type="match status" value="1"/>
</dbReference>
<dbReference type="Proteomes" id="UP000078046">
    <property type="component" value="Unassembled WGS sequence"/>
</dbReference>
<dbReference type="PRINTS" id="PR00047">
    <property type="entry name" value="STROIDFINGER"/>
</dbReference>
<dbReference type="GO" id="GO:0003700">
    <property type="term" value="F:DNA-binding transcription factor activity"/>
    <property type="evidence" value="ECO:0007669"/>
    <property type="project" value="InterPro"/>
</dbReference>
<keyword evidence="9 10" id="KW-0539">Nucleus</keyword>
<proteinExistence type="inferred from homology"/>
<dbReference type="SMART" id="SM00430">
    <property type="entry name" value="HOLI"/>
    <property type="match status" value="1"/>
</dbReference>
<dbReference type="Pfam" id="PF00105">
    <property type="entry name" value="zf-C4"/>
    <property type="match status" value="1"/>
</dbReference>
<sequence length="461" mass="53751">MDMDTSELTKNDKNLKFMQNKSPIPCVVCGDISSGKHYGSLTCNGCSGFFKRSVRRQLIYRCQSGYGNCLIDKAHRNQCQACRLRKCIESGMNKNAVQNERQPRSSSLVCKKNALNYSIHGNNRMTISATYPMFDPNIKNELFKIEHLIETRNKHTDKTDEKTFQKYQYLQNLQNLRNIPNYSNIHSVENIQNVVNKNLNSLNFNVYENFWSKNWNANMSLLNSLYKNSIKYNSNTLTNQSKHTNMISTQLPNELIIDKKSNTGKRQHSEMKTFDLILLTIHYCFNLPHINLLTKNDQSVLIKANWHTLILLDLIDSNRLTDIVDTKCLESRNKKENSDTITHTNSNPQNYTNLLNLIEKFQLVGVMRDEIPFIRSIILFNPEAKNLENPKYITMFQDQTQIELAQFNCQNKNLGFHRFGRILLLIPYFQSISRLEIYSLLSIRTKDQSYIDEYISSVQYK</sequence>
<dbReference type="GO" id="GO:0005634">
    <property type="term" value="C:nucleus"/>
    <property type="evidence" value="ECO:0007669"/>
    <property type="project" value="UniProtKB-SubCell"/>
</dbReference>
<organism evidence="13 14">
    <name type="scientific">Intoshia linei</name>
    <dbReference type="NCBI Taxonomy" id="1819745"/>
    <lineage>
        <taxon>Eukaryota</taxon>
        <taxon>Metazoa</taxon>
        <taxon>Spiralia</taxon>
        <taxon>Lophotrochozoa</taxon>
        <taxon>Mesozoa</taxon>
        <taxon>Orthonectida</taxon>
        <taxon>Rhopaluridae</taxon>
        <taxon>Intoshia</taxon>
    </lineage>
</organism>
<dbReference type="OrthoDB" id="5771769at2759"/>
<dbReference type="SMART" id="SM00399">
    <property type="entry name" value="ZnF_C4"/>
    <property type="match status" value="1"/>
</dbReference>
<dbReference type="Pfam" id="PF00104">
    <property type="entry name" value="Hormone_recep"/>
    <property type="match status" value="1"/>
</dbReference>
<dbReference type="InterPro" id="IPR050274">
    <property type="entry name" value="Nuclear_hormone_rcpt_NR2"/>
</dbReference>
<comment type="subcellular location">
    <subcellularLocation>
        <location evidence="1 10">Nucleus</location>
    </subcellularLocation>
</comment>
<evidence type="ECO:0000256" key="5">
    <source>
        <dbReference type="ARBA" id="ARBA00023015"/>
    </source>
</evidence>
<dbReference type="InterPro" id="IPR013088">
    <property type="entry name" value="Znf_NHR/GATA"/>
</dbReference>
<evidence type="ECO:0000256" key="3">
    <source>
        <dbReference type="ARBA" id="ARBA00022771"/>
    </source>
</evidence>
<evidence type="ECO:0000259" key="12">
    <source>
        <dbReference type="PROSITE" id="PS51843"/>
    </source>
</evidence>
<evidence type="ECO:0000256" key="4">
    <source>
        <dbReference type="ARBA" id="ARBA00022833"/>
    </source>
</evidence>
<keyword evidence="4 10" id="KW-0862">Zinc</keyword>
<keyword evidence="7 10" id="KW-0804">Transcription</keyword>
<comment type="caution">
    <text evidence="13">The sequence shown here is derived from an EMBL/GenBank/DDBJ whole genome shotgun (WGS) entry which is preliminary data.</text>
</comment>
<evidence type="ECO:0000256" key="6">
    <source>
        <dbReference type="ARBA" id="ARBA00023125"/>
    </source>
</evidence>
<protein>
    <recommendedName>
        <fullName evidence="15">Nuclear receptor subfamily 2 group E member 1</fullName>
    </recommendedName>
</protein>
<dbReference type="SUPFAM" id="SSF57716">
    <property type="entry name" value="Glucocorticoid receptor-like (DNA-binding domain)"/>
    <property type="match status" value="1"/>
</dbReference>
<keyword evidence="3 10" id="KW-0863">Zinc-finger</keyword>
<dbReference type="EMBL" id="LWCA01000152">
    <property type="protein sequence ID" value="OAF70405.1"/>
    <property type="molecule type" value="Genomic_DNA"/>
</dbReference>
<evidence type="ECO:0000256" key="9">
    <source>
        <dbReference type="ARBA" id="ARBA00023242"/>
    </source>
</evidence>
<dbReference type="InterPro" id="IPR035500">
    <property type="entry name" value="NHR-like_dom_sf"/>
</dbReference>
<keyword evidence="14" id="KW-1185">Reference proteome</keyword>
<feature type="domain" description="NR LBD" evidence="12">
    <location>
        <begin position="217"/>
        <end position="461"/>
    </location>
</feature>
<feature type="domain" description="Nuclear receptor" evidence="11">
    <location>
        <begin position="23"/>
        <end position="99"/>
    </location>
</feature>
<dbReference type="GO" id="GO:0008270">
    <property type="term" value="F:zinc ion binding"/>
    <property type="evidence" value="ECO:0007669"/>
    <property type="project" value="UniProtKB-KW"/>
</dbReference>
<dbReference type="GO" id="GO:0043565">
    <property type="term" value="F:sequence-specific DNA binding"/>
    <property type="evidence" value="ECO:0007669"/>
    <property type="project" value="InterPro"/>
</dbReference>
<name>A0A177B836_9BILA</name>
<dbReference type="InterPro" id="IPR000536">
    <property type="entry name" value="Nucl_hrmn_rcpt_lig-bd"/>
</dbReference>
<dbReference type="Gene3D" id="3.30.50.10">
    <property type="entry name" value="Erythroid Transcription Factor GATA-1, subunit A"/>
    <property type="match status" value="1"/>
</dbReference>
<dbReference type="AlphaFoldDB" id="A0A177B836"/>
<dbReference type="SUPFAM" id="SSF48508">
    <property type="entry name" value="Nuclear receptor ligand-binding domain"/>
    <property type="match status" value="1"/>
</dbReference>
<evidence type="ECO:0000256" key="8">
    <source>
        <dbReference type="ARBA" id="ARBA00023170"/>
    </source>
</evidence>
<evidence type="ECO:0000256" key="1">
    <source>
        <dbReference type="ARBA" id="ARBA00004123"/>
    </source>
</evidence>
<evidence type="ECO:0000256" key="10">
    <source>
        <dbReference type="RuleBase" id="RU004334"/>
    </source>
</evidence>
<comment type="similarity">
    <text evidence="10">Belongs to the nuclear hormone receptor family.</text>
</comment>
<dbReference type="InterPro" id="IPR001723">
    <property type="entry name" value="Nuclear_hrmn_rcpt"/>
</dbReference>
<dbReference type="PRINTS" id="PR00398">
    <property type="entry name" value="STRDHORMONER"/>
</dbReference>
<evidence type="ECO:0000256" key="2">
    <source>
        <dbReference type="ARBA" id="ARBA00022723"/>
    </source>
</evidence>
<evidence type="ECO:0000256" key="7">
    <source>
        <dbReference type="ARBA" id="ARBA00023163"/>
    </source>
</evidence>
<dbReference type="PROSITE" id="PS00031">
    <property type="entry name" value="NUCLEAR_REC_DBD_1"/>
    <property type="match status" value="1"/>
</dbReference>
<evidence type="ECO:0000313" key="13">
    <source>
        <dbReference type="EMBL" id="OAF70405.1"/>
    </source>
</evidence>
<keyword evidence="2 10" id="KW-0479">Metal-binding</keyword>
<dbReference type="PROSITE" id="PS51030">
    <property type="entry name" value="NUCLEAR_REC_DBD_2"/>
    <property type="match status" value="1"/>
</dbReference>
<reference evidence="13 14" key="1">
    <citation type="submission" date="2016-04" db="EMBL/GenBank/DDBJ databases">
        <title>The genome of Intoshia linei affirms orthonectids as highly simplified spiralians.</title>
        <authorList>
            <person name="Mikhailov K.V."/>
            <person name="Slusarev G.S."/>
            <person name="Nikitin M.A."/>
            <person name="Logacheva M.D."/>
            <person name="Penin A."/>
            <person name="Aleoshin V."/>
            <person name="Panchin Y.V."/>
        </authorList>
    </citation>
    <scope>NUCLEOTIDE SEQUENCE [LARGE SCALE GENOMIC DNA]</scope>
    <source>
        <strain evidence="13">Intl2013</strain>
        <tissue evidence="13">Whole animal</tissue>
    </source>
</reference>
<keyword evidence="6 10" id="KW-0238">DNA-binding</keyword>
<dbReference type="PROSITE" id="PS51843">
    <property type="entry name" value="NR_LBD"/>
    <property type="match status" value="1"/>
</dbReference>
<evidence type="ECO:0008006" key="15">
    <source>
        <dbReference type="Google" id="ProtNLM"/>
    </source>
</evidence>
<gene>
    <name evidence="13" type="ORF">A3Q56_01864</name>
</gene>